<dbReference type="RefSeq" id="WP_046551122.1">
    <property type="nucleotide sequence ID" value="NZ_CP011308.1"/>
</dbReference>
<keyword evidence="3" id="KW-0813">Transport</keyword>
<keyword evidence="4 8" id="KW-0812">Transmembrane</keyword>
<dbReference type="GO" id="GO:0008324">
    <property type="term" value="F:monoatomic cation transmembrane transporter activity"/>
    <property type="evidence" value="ECO:0007669"/>
    <property type="project" value="InterPro"/>
</dbReference>
<feature type="transmembrane region" description="Helical" evidence="8">
    <location>
        <begin position="311"/>
        <end position="329"/>
    </location>
</feature>
<dbReference type="GO" id="GO:0016020">
    <property type="term" value="C:membrane"/>
    <property type="evidence" value="ECO:0007669"/>
    <property type="project" value="UniProtKB-SubCell"/>
</dbReference>
<dbReference type="SUPFAM" id="SSF158791">
    <property type="entry name" value="MgtE N-terminal domain-like"/>
    <property type="match status" value="1"/>
</dbReference>
<evidence type="ECO:0000256" key="7">
    <source>
        <dbReference type="ARBA" id="ARBA00023136"/>
    </source>
</evidence>
<protein>
    <recommendedName>
        <fullName evidence="9">Magnesium transporter MgtE intracellular domain-containing protein</fullName>
    </recommendedName>
</protein>
<evidence type="ECO:0000256" key="3">
    <source>
        <dbReference type="ARBA" id="ARBA00022448"/>
    </source>
</evidence>
<dbReference type="Pfam" id="PF00571">
    <property type="entry name" value="CBS"/>
    <property type="match status" value="1"/>
</dbReference>
<dbReference type="SUPFAM" id="SSF54631">
    <property type="entry name" value="CBS-domain pair"/>
    <property type="match status" value="1"/>
</dbReference>
<dbReference type="AlphaFoldDB" id="A0A7U4M1J4"/>
<dbReference type="InterPro" id="IPR006668">
    <property type="entry name" value="Mg_transptr_MgtE_intracell_dom"/>
</dbReference>
<reference evidence="10 11" key="1">
    <citation type="submission" date="2015-04" db="EMBL/GenBank/DDBJ databases">
        <title>Complete genome sequence of Sulfurovum lithotrophicum ATCC BAA-797T.</title>
        <authorList>
            <person name="Ahn J."/>
            <person name="Park G."/>
            <person name="Jeon W."/>
            <person name="Jang Y."/>
            <person name="Jang M."/>
            <person name="Lee H."/>
            <person name="Lee H."/>
        </authorList>
    </citation>
    <scope>NUCLEOTIDE SEQUENCE [LARGE SCALE GENOMIC DNA]</scope>
    <source>
        <strain evidence="11">ATCC BAA-797 / 42BKT</strain>
    </source>
</reference>
<feature type="transmembrane region" description="Helical" evidence="8">
    <location>
        <begin position="358"/>
        <end position="380"/>
    </location>
</feature>
<evidence type="ECO:0000256" key="8">
    <source>
        <dbReference type="SAM" id="Phobius"/>
    </source>
</evidence>
<dbReference type="SUPFAM" id="SSF161093">
    <property type="entry name" value="MgtE membrane domain-like"/>
    <property type="match status" value="1"/>
</dbReference>
<feature type="transmembrane region" description="Helical" evidence="8">
    <location>
        <begin position="387"/>
        <end position="407"/>
    </location>
</feature>
<dbReference type="Pfam" id="PF01769">
    <property type="entry name" value="MgtE"/>
    <property type="match status" value="1"/>
</dbReference>
<dbReference type="InterPro" id="IPR036739">
    <property type="entry name" value="SLC41_membr_dom_sf"/>
</dbReference>
<dbReference type="EMBL" id="CP011308">
    <property type="protein sequence ID" value="AKF25039.1"/>
    <property type="molecule type" value="Genomic_DNA"/>
</dbReference>
<evidence type="ECO:0000256" key="6">
    <source>
        <dbReference type="ARBA" id="ARBA00022989"/>
    </source>
</evidence>
<dbReference type="SMART" id="SM00924">
    <property type="entry name" value="MgtE_N"/>
    <property type="match status" value="1"/>
</dbReference>
<dbReference type="Gene3D" id="1.10.357.20">
    <property type="entry name" value="SLC41 divalent cation transporters, integral membrane domain"/>
    <property type="match status" value="1"/>
</dbReference>
<proteinExistence type="inferred from homology"/>
<dbReference type="KEGG" id="slh:YH65_06260"/>
<dbReference type="InterPro" id="IPR006667">
    <property type="entry name" value="SLC41_membr_dom"/>
</dbReference>
<dbReference type="InterPro" id="IPR000644">
    <property type="entry name" value="CBS_dom"/>
</dbReference>
<dbReference type="Gene3D" id="3.10.580.10">
    <property type="entry name" value="CBS-domain"/>
    <property type="match status" value="1"/>
</dbReference>
<evidence type="ECO:0000256" key="4">
    <source>
        <dbReference type="ARBA" id="ARBA00022692"/>
    </source>
</evidence>
<feature type="transmembrane region" description="Helical" evidence="8">
    <location>
        <begin position="419"/>
        <end position="442"/>
    </location>
</feature>
<dbReference type="InterPro" id="IPR038076">
    <property type="entry name" value="MgtE_N_sf"/>
</dbReference>
<reference evidence="11" key="2">
    <citation type="journal article" date="2017" name="Stand. Genomic Sci.">
        <title>Complete genome sequence of the sulfur-oxidizing chemolithoautotrophic Sulfurovum lithotrophicum 42BKTT.</title>
        <authorList>
            <person name="Jeon W."/>
            <person name="Priscilla L."/>
            <person name="Park G."/>
            <person name="Lee H."/>
            <person name="Lee N."/>
            <person name="Lee D."/>
            <person name="Kwon H."/>
            <person name="Ahn I."/>
            <person name="Lee C."/>
            <person name="Lee H."/>
            <person name="Ahn J."/>
        </authorList>
    </citation>
    <scope>NUCLEOTIDE SEQUENCE [LARGE SCALE GENOMIC DNA]</scope>
    <source>
        <strain evidence="11">ATCC BAA-797 / 42BKT</strain>
    </source>
</reference>
<keyword evidence="7 8" id="KW-0472">Membrane</keyword>
<name>A0A7U4M1J4_9BACT</name>
<evidence type="ECO:0000259" key="9">
    <source>
        <dbReference type="SMART" id="SM00924"/>
    </source>
</evidence>
<dbReference type="InterPro" id="IPR046342">
    <property type="entry name" value="CBS_dom_sf"/>
</dbReference>
<accession>A0A7U4M1J4</accession>
<feature type="domain" description="Magnesium transporter MgtE intracellular" evidence="9">
    <location>
        <begin position="20"/>
        <end position="129"/>
    </location>
</feature>
<dbReference type="PANTHER" id="PTHR41394:SF5">
    <property type="entry name" value="SLC41A_MGTE INTEGRAL MEMBRANE DOMAIN-CONTAINING PROTEIN"/>
    <property type="match status" value="1"/>
</dbReference>
<keyword evidence="11" id="KW-1185">Reference proteome</keyword>
<comment type="subcellular location">
    <subcellularLocation>
        <location evidence="1">Membrane</location>
        <topology evidence="1">Multi-pass membrane protein</topology>
    </subcellularLocation>
</comment>
<keyword evidence="6 8" id="KW-1133">Transmembrane helix</keyword>
<evidence type="ECO:0000313" key="10">
    <source>
        <dbReference type="EMBL" id="AKF25039.1"/>
    </source>
</evidence>
<evidence type="ECO:0000256" key="1">
    <source>
        <dbReference type="ARBA" id="ARBA00004141"/>
    </source>
</evidence>
<gene>
    <name evidence="10" type="ORF">YH65_06260</name>
</gene>
<keyword evidence="5" id="KW-0460">Magnesium</keyword>
<dbReference type="Pfam" id="PF03448">
    <property type="entry name" value="MgtE_N"/>
    <property type="match status" value="1"/>
</dbReference>
<dbReference type="PANTHER" id="PTHR41394">
    <property type="entry name" value="MAGNESIUM TRANSPORTER MGTE"/>
    <property type="match status" value="1"/>
</dbReference>
<comment type="similarity">
    <text evidence="2">Belongs to the SLC41A transporter family.</text>
</comment>
<dbReference type="Gene3D" id="1.25.60.10">
    <property type="entry name" value="MgtE N-terminal domain-like"/>
    <property type="match status" value="1"/>
</dbReference>
<feature type="transmembrane region" description="Helical" evidence="8">
    <location>
        <begin position="286"/>
        <end position="304"/>
    </location>
</feature>
<dbReference type="OrthoDB" id="9790355at2"/>
<sequence>MSENIPAVQQFETLLQGNHVAPDSLARMLQELAYQDYGLFFTNLSKVPKDLLAEVILALPLSLFKEAVSMLPHKKLADVISYLESDKATDFIQRLERVEPQVREAIYPLLHPKQQEQISRLSQYRSDEAGAYMQTELLWATTGEHIAEIKEKLKVFKKHKAEMPLIKLFVTDKEGHLVATVHFSDLLLFEDEKTLAEVIDALPSHKSLSVRDHTLITEVTKLFREFDLAMVAVVDSENRLQGCIVFDDIYDLIFAEEEAQAFKMSGTKQEAEEESLLSAQRHRLKWIFINLGAILIAASVVNFFRETIEQLVALAVLMPVIAALGGNVGNQAVTVTVRRLALGETSWQYAKEILSKEIYIGVINGVIIGLIVGTVAYFWFQIPMLGVVIGLAIIINLSIAGLLGSLLPLTFKHFDIDPAIASPLLLTTATDAIGFFVFLGLAKIMLF</sequence>
<evidence type="ECO:0000256" key="5">
    <source>
        <dbReference type="ARBA" id="ARBA00022842"/>
    </source>
</evidence>
<organism evidence="10 11">
    <name type="scientific">Sulfurovum lithotrophicum</name>
    <dbReference type="NCBI Taxonomy" id="206403"/>
    <lineage>
        <taxon>Bacteria</taxon>
        <taxon>Pseudomonadati</taxon>
        <taxon>Campylobacterota</taxon>
        <taxon>Epsilonproteobacteria</taxon>
        <taxon>Campylobacterales</taxon>
        <taxon>Sulfurovaceae</taxon>
        <taxon>Sulfurovum</taxon>
    </lineage>
</organism>
<evidence type="ECO:0000313" key="11">
    <source>
        <dbReference type="Proteomes" id="UP000034444"/>
    </source>
</evidence>
<evidence type="ECO:0000256" key="2">
    <source>
        <dbReference type="ARBA" id="ARBA00009749"/>
    </source>
</evidence>
<dbReference type="Proteomes" id="UP000034444">
    <property type="component" value="Chromosome"/>
</dbReference>